<dbReference type="InterPro" id="IPR021309">
    <property type="entry name" value="YgaP-like_TM"/>
</dbReference>
<evidence type="ECO:0000313" key="4">
    <source>
        <dbReference type="Proteomes" id="UP000001095"/>
    </source>
</evidence>
<keyword evidence="1" id="KW-0472">Membrane</keyword>
<dbReference type="HOGENOM" id="CLU_176022_4_1_5"/>
<dbReference type="OrthoDB" id="9804804at2"/>
<sequence>MLRNVGSADRLVRIVLGLALIAFTFRNGVPVHGWDWAGLIGIVPLLTGLFGTCPAYSLIGYSSCARQK</sequence>
<protein>
    <recommendedName>
        <fullName evidence="2">Inner membrane protein YgaP-like transmembrane domain-containing protein</fullName>
    </recommendedName>
</protein>
<comment type="caution">
    <text evidence="3">The sequence shown here is derived from an EMBL/GenBank/DDBJ whole genome shotgun (WGS) entry which is preliminary data.</text>
</comment>
<keyword evidence="1" id="KW-0812">Transmembrane</keyword>
<organism evidence="3 4">
    <name type="scientific">Afipia clevelandensis ATCC 49720</name>
    <dbReference type="NCBI Taxonomy" id="883079"/>
    <lineage>
        <taxon>Bacteria</taxon>
        <taxon>Pseudomonadati</taxon>
        <taxon>Pseudomonadota</taxon>
        <taxon>Alphaproteobacteria</taxon>
        <taxon>Hyphomicrobiales</taxon>
        <taxon>Nitrobacteraceae</taxon>
        <taxon>Afipia</taxon>
    </lineage>
</organism>
<dbReference type="AlphaFoldDB" id="K8NRY9"/>
<gene>
    <name evidence="3" type="ORF">HMPREF9696_04102</name>
</gene>
<keyword evidence="1" id="KW-1133">Transmembrane helix</keyword>
<dbReference type="PATRIC" id="fig|883079.3.peg.4186"/>
<evidence type="ECO:0000259" key="2">
    <source>
        <dbReference type="Pfam" id="PF11127"/>
    </source>
</evidence>
<evidence type="ECO:0000256" key="1">
    <source>
        <dbReference type="SAM" id="Phobius"/>
    </source>
</evidence>
<reference evidence="3 4" key="1">
    <citation type="submission" date="2012-04" db="EMBL/GenBank/DDBJ databases">
        <title>The Genome Sequence of Afipia clevelandensis ATCC 49720.</title>
        <authorList>
            <consortium name="The Broad Institute Genome Sequencing Platform"/>
            <person name="Earl A."/>
            <person name="Ward D."/>
            <person name="Feldgarden M."/>
            <person name="Gevers D."/>
            <person name="Huys G."/>
            <person name="Walker B."/>
            <person name="Young S.K."/>
            <person name="Zeng Q."/>
            <person name="Gargeya S."/>
            <person name="Fitzgerald M."/>
            <person name="Haas B."/>
            <person name="Abouelleil A."/>
            <person name="Alvarado L."/>
            <person name="Arachchi H.M."/>
            <person name="Berlin A."/>
            <person name="Chapman S.B."/>
            <person name="Goldberg J."/>
            <person name="Griggs A."/>
            <person name="Gujja S."/>
            <person name="Hansen M."/>
            <person name="Howarth C."/>
            <person name="Imamovic A."/>
            <person name="Larimer J."/>
            <person name="McCowen C."/>
            <person name="Montmayeur A."/>
            <person name="Murphy C."/>
            <person name="Neiman D."/>
            <person name="Pearson M."/>
            <person name="Priest M."/>
            <person name="Roberts A."/>
            <person name="Saif S."/>
            <person name="Shea T."/>
            <person name="Sisk P."/>
            <person name="Sykes S."/>
            <person name="Wortman J."/>
            <person name="Nusbaum C."/>
            <person name="Birren B."/>
        </authorList>
    </citation>
    <scope>NUCLEOTIDE SEQUENCE [LARGE SCALE GENOMIC DNA]</scope>
    <source>
        <strain evidence="3 4">ATCC 49720</strain>
    </source>
</reference>
<keyword evidence="4" id="KW-1185">Reference proteome</keyword>
<feature type="transmembrane region" description="Helical" evidence="1">
    <location>
        <begin position="12"/>
        <end position="30"/>
    </location>
</feature>
<dbReference type="Pfam" id="PF11127">
    <property type="entry name" value="YgaP-like_TM"/>
    <property type="match status" value="1"/>
</dbReference>
<proteinExistence type="predicted"/>
<dbReference type="EMBL" id="AGWY01000018">
    <property type="protein sequence ID" value="EKS31881.1"/>
    <property type="molecule type" value="Genomic_DNA"/>
</dbReference>
<evidence type="ECO:0000313" key="3">
    <source>
        <dbReference type="EMBL" id="EKS31881.1"/>
    </source>
</evidence>
<dbReference type="Proteomes" id="UP000001095">
    <property type="component" value="Unassembled WGS sequence"/>
</dbReference>
<feature type="domain" description="Inner membrane protein YgaP-like transmembrane" evidence="2">
    <location>
        <begin position="1"/>
        <end position="66"/>
    </location>
</feature>
<name>K8NRY9_9BRAD</name>
<feature type="transmembrane region" description="Helical" evidence="1">
    <location>
        <begin position="36"/>
        <end position="59"/>
    </location>
</feature>
<accession>K8NRY9</accession>
<dbReference type="RefSeq" id="WP_002714968.1">
    <property type="nucleotide sequence ID" value="NZ_KB375281.1"/>
</dbReference>